<organism evidence="2 3">
    <name type="scientific">Ameca splendens</name>
    <dbReference type="NCBI Taxonomy" id="208324"/>
    <lineage>
        <taxon>Eukaryota</taxon>
        <taxon>Metazoa</taxon>
        <taxon>Chordata</taxon>
        <taxon>Craniata</taxon>
        <taxon>Vertebrata</taxon>
        <taxon>Euteleostomi</taxon>
        <taxon>Actinopterygii</taxon>
        <taxon>Neopterygii</taxon>
        <taxon>Teleostei</taxon>
        <taxon>Neoteleostei</taxon>
        <taxon>Acanthomorphata</taxon>
        <taxon>Ovalentaria</taxon>
        <taxon>Atherinomorphae</taxon>
        <taxon>Cyprinodontiformes</taxon>
        <taxon>Goodeidae</taxon>
        <taxon>Ameca</taxon>
    </lineage>
</organism>
<keyword evidence="1" id="KW-0812">Transmembrane</keyword>
<reference evidence="2 3" key="1">
    <citation type="submission" date="2021-06" db="EMBL/GenBank/DDBJ databases">
        <authorList>
            <person name="Palmer J.M."/>
        </authorList>
    </citation>
    <scope>NUCLEOTIDE SEQUENCE [LARGE SCALE GENOMIC DNA]</scope>
    <source>
        <strain evidence="2 3">AS_MEX2019</strain>
        <tissue evidence="2">Muscle</tissue>
    </source>
</reference>
<keyword evidence="3" id="KW-1185">Reference proteome</keyword>
<evidence type="ECO:0000313" key="3">
    <source>
        <dbReference type="Proteomes" id="UP001469553"/>
    </source>
</evidence>
<evidence type="ECO:0000256" key="1">
    <source>
        <dbReference type="SAM" id="Phobius"/>
    </source>
</evidence>
<keyword evidence="1" id="KW-1133">Transmembrane helix</keyword>
<proteinExistence type="predicted"/>
<protein>
    <submittedName>
        <fullName evidence="2">Uncharacterized protein</fullName>
    </submittedName>
</protein>
<dbReference type="EMBL" id="JAHRIP010057141">
    <property type="protein sequence ID" value="MEQ2302932.1"/>
    <property type="molecule type" value="Genomic_DNA"/>
</dbReference>
<keyword evidence="1" id="KW-0472">Membrane</keyword>
<comment type="caution">
    <text evidence="2">The sequence shown here is derived from an EMBL/GenBank/DDBJ whole genome shotgun (WGS) entry which is preliminary data.</text>
</comment>
<evidence type="ECO:0000313" key="2">
    <source>
        <dbReference type="EMBL" id="MEQ2302932.1"/>
    </source>
</evidence>
<dbReference type="Proteomes" id="UP001469553">
    <property type="component" value="Unassembled WGS sequence"/>
</dbReference>
<name>A0ABV0ZAL5_9TELE</name>
<gene>
    <name evidence="2" type="ORF">AMECASPLE_011708</name>
</gene>
<feature type="transmembrane region" description="Helical" evidence="1">
    <location>
        <begin position="38"/>
        <end position="62"/>
    </location>
</feature>
<accession>A0ABV0ZAL5</accession>
<sequence length="123" mass="14136">MKEHLPPSAPAFTLPQLFHILPDYPYLQPLPFSTLPQYFGFLVYIVPCWILPLLCLFAFPLFKLSLHSFSMSCSSRAVLFLIVIPLKNGSDQEDSQWAGQERQCPRMSYLLARWTNSSNLDPE</sequence>